<protein>
    <submittedName>
        <fullName evidence="2">Uncharacterized protein</fullName>
    </submittedName>
</protein>
<dbReference type="Proteomes" id="UP001172155">
    <property type="component" value="Unassembled WGS sequence"/>
</dbReference>
<comment type="caution">
    <text evidence="2">The sequence shown here is derived from an EMBL/GenBank/DDBJ whole genome shotgun (WGS) entry which is preliminary data.</text>
</comment>
<evidence type="ECO:0000313" key="2">
    <source>
        <dbReference type="EMBL" id="KAK0738179.1"/>
    </source>
</evidence>
<organism evidence="2 3">
    <name type="scientific">Schizothecium vesticola</name>
    <dbReference type="NCBI Taxonomy" id="314040"/>
    <lineage>
        <taxon>Eukaryota</taxon>
        <taxon>Fungi</taxon>
        <taxon>Dikarya</taxon>
        <taxon>Ascomycota</taxon>
        <taxon>Pezizomycotina</taxon>
        <taxon>Sordariomycetes</taxon>
        <taxon>Sordariomycetidae</taxon>
        <taxon>Sordariales</taxon>
        <taxon>Schizotheciaceae</taxon>
        <taxon>Schizothecium</taxon>
    </lineage>
</organism>
<dbReference type="EMBL" id="JAUKUD010000007">
    <property type="protein sequence ID" value="KAK0738179.1"/>
    <property type="molecule type" value="Genomic_DNA"/>
</dbReference>
<proteinExistence type="predicted"/>
<dbReference type="AlphaFoldDB" id="A0AA40BPT0"/>
<gene>
    <name evidence="2" type="ORF">B0T18DRAFT_394516</name>
</gene>
<name>A0AA40BPT0_9PEZI</name>
<evidence type="ECO:0000256" key="1">
    <source>
        <dbReference type="SAM" id="MobiDB-lite"/>
    </source>
</evidence>
<evidence type="ECO:0000313" key="3">
    <source>
        <dbReference type="Proteomes" id="UP001172155"/>
    </source>
</evidence>
<accession>A0AA40BPT0</accession>
<sequence>MSGLSRLYAHKRSGNVLLGIGVGVSGKLSKAVLPPAPSLPAGLFGSPQYSSPVELRASGSSEHAPSISARQFEADVKQQKSRLMDDLVGLVIKGSEELQKVSGGFKVELERHWLPSHGTSVPPDERDREDIFRIDRRKLTPEPGIFASLKSPLLVPPPGFLALFHPAQQGSSVTGATEETMDGVDSALISRHRELEEAKNALADQNKAMAEEKKVIADERKAIYEKEKALGEERKALDEEKRVLGEEKKVIAQKNKEQREAEQGLMDRDRAVTK</sequence>
<feature type="region of interest" description="Disordered" evidence="1">
    <location>
        <begin position="247"/>
        <end position="274"/>
    </location>
</feature>
<keyword evidence="3" id="KW-1185">Reference proteome</keyword>
<reference evidence="2" key="1">
    <citation type="submission" date="2023-06" db="EMBL/GenBank/DDBJ databases">
        <title>Genome-scale phylogeny and comparative genomics of the fungal order Sordariales.</title>
        <authorList>
            <consortium name="Lawrence Berkeley National Laboratory"/>
            <person name="Hensen N."/>
            <person name="Bonometti L."/>
            <person name="Westerberg I."/>
            <person name="Brannstrom I.O."/>
            <person name="Guillou S."/>
            <person name="Cros-Aarteil S."/>
            <person name="Calhoun S."/>
            <person name="Haridas S."/>
            <person name="Kuo A."/>
            <person name="Mondo S."/>
            <person name="Pangilinan J."/>
            <person name="Riley R."/>
            <person name="LaButti K."/>
            <person name="Andreopoulos B."/>
            <person name="Lipzen A."/>
            <person name="Chen C."/>
            <person name="Yanf M."/>
            <person name="Daum C."/>
            <person name="Ng V."/>
            <person name="Clum A."/>
            <person name="Steindorff A."/>
            <person name="Ohm R."/>
            <person name="Martin F."/>
            <person name="Silar P."/>
            <person name="Natvig D."/>
            <person name="Lalanne C."/>
            <person name="Gautier V."/>
            <person name="Ament-velasquez S.L."/>
            <person name="Kruys A."/>
            <person name="Hutchinson M.I."/>
            <person name="Powell A.J."/>
            <person name="Barry K."/>
            <person name="Miller A.N."/>
            <person name="Grigoriev I.V."/>
            <person name="Debuchy R."/>
            <person name="Gladieux P."/>
            <person name="Thoren M.H."/>
            <person name="Johannesson H."/>
        </authorList>
    </citation>
    <scope>NUCLEOTIDE SEQUENCE</scope>
    <source>
        <strain evidence="2">SMH3187-1</strain>
    </source>
</reference>